<keyword evidence="3" id="KW-1185">Reference proteome</keyword>
<dbReference type="RefSeq" id="WP_114770799.1">
    <property type="nucleotide sequence ID" value="NZ_QQBB01000005.1"/>
</dbReference>
<organism evidence="2 3">
    <name type="scientific">Microvirga subterranea</name>
    <dbReference type="NCBI Taxonomy" id="186651"/>
    <lineage>
        <taxon>Bacteria</taxon>
        <taxon>Pseudomonadati</taxon>
        <taxon>Pseudomonadota</taxon>
        <taxon>Alphaproteobacteria</taxon>
        <taxon>Hyphomicrobiales</taxon>
        <taxon>Methylobacteriaceae</taxon>
        <taxon>Microvirga</taxon>
    </lineage>
</organism>
<dbReference type="AlphaFoldDB" id="A0A370HL76"/>
<dbReference type="OrthoDB" id="7042075at2"/>
<reference evidence="2 3" key="1">
    <citation type="submission" date="2018-07" db="EMBL/GenBank/DDBJ databases">
        <title>Genomic Encyclopedia of Type Strains, Phase IV (KMG-IV): sequencing the most valuable type-strain genomes for metagenomic binning, comparative biology and taxonomic classification.</title>
        <authorList>
            <person name="Goeker M."/>
        </authorList>
    </citation>
    <scope>NUCLEOTIDE SEQUENCE [LARGE SCALE GENOMIC DNA]</scope>
    <source>
        <strain evidence="2 3">DSM 14364</strain>
    </source>
</reference>
<evidence type="ECO:0000313" key="2">
    <source>
        <dbReference type="EMBL" id="RDI58811.1"/>
    </source>
</evidence>
<dbReference type="EMBL" id="QQBB01000005">
    <property type="protein sequence ID" value="RDI58811.1"/>
    <property type="molecule type" value="Genomic_DNA"/>
</dbReference>
<evidence type="ECO:0008006" key="4">
    <source>
        <dbReference type="Google" id="ProtNLM"/>
    </source>
</evidence>
<accession>A0A370HL76</accession>
<name>A0A370HL76_9HYPH</name>
<comment type="caution">
    <text evidence="2">The sequence shown here is derived from an EMBL/GenBank/DDBJ whole genome shotgun (WGS) entry which is preliminary data.</text>
</comment>
<evidence type="ECO:0000256" key="1">
    <source>
        <dbReference type="SAM" id="SignalP"/>
    </source>
</evidence>
<gene>
    <name evidence="2" type="ORF">DES45_105336</name>
</gene>
<protein>
    <recommendedName>
        <fullName evidence="4">DUF4185 domain-containing protein</fullName>
    </recommendedName>
</protein>
<sequence length="405" mass="44785">MVRSTRSAGALLSALMVGAGCFAGSPVRAEKAPEAFLSVKPAGPMEDVFDWSRDACVKSHVPDAPARAFRNADGEVRLVISHNDNRVHVGRSLDTVARDCTVIHEAHRSPKLREFDDLSWISGVYTRDGKTVYALAHTELRGERTPGQCPAGTYSACLLNTVTGLVSEDGGRSFKPAANGGRPPVVATLPYSYPTDRKSRVGYANPTNIIERDGWYYAFMFADGYRAQGRGNCPIRTQNLDDPTSWRAWNGRDFSVRFIDPFRDKAEDPEAHVCAPVASHAINRMIGGLVTHRASGTVIAVFGDKRQLPDGRQVEGIFASTSADLLTWSEPSLVMEAELLWDLACGDKEAFFYPSLIDPDAETPSFEDFGDKGYLYLARYQNFRNCKVTWDRDLVRLPVTVQRNR</sequence>
<dbReference type="PROSITE" id="PS51257">
    <property type="entry name" value="PROKAR_LIPOPROTEIN"/>
    <property type="match status" value="1"/>
</dbReference>
<proteinExistence type="predicted"/>
<dbReference type="Proteomes" id="UP000254925">
    <property type="component" value="Unassembled WGS sequence"/>
</dbReference>
<feature type="chain" id="PRO_5016630641" description="DUF4185 domain-containing protein" evidence="1">
    <location>
        <begin position="20"/>
        <end position="405"/>
    </location>
</feature>
<keyword evidence="1" id="KW-0732">Signal</keyword>
<evidence type="ECO:0000313" key="3">
    <source>
        <dbReference type="Proteomes" id="UP000254925"/>
    </source>
</evidence>
<feature type="signal peptide" evidence="1">
    <location>
        <begin position="1"/>
        <end position="19"/>
    </location>
</feature>